<feature type="active site" description="Nucleophile" evidence="2">
    <location>
        <position position="804"/>
    </location>
</feature>
<dbReference type="SUPFAM" id="SSF48208">
    <property type="entry name" value="Six-hairpin glycosidases"/>
    <property type="match status" value="1"/>
</dbReference>
<dbReference type="InterPro" id="IPR023198">
    <property type="entry name" value="PGP-like_dom2"/>
</dbReference>
<feature type="binding site" evidence="4">
    <location>
        <position position="804"/>
    </location>
    <ligand>
        <name>Mg(2+)</name>
        <dbReference type="ChEBI" id="CHEBI:18420"/>
    </ligand>
</feature>
<organism evidence="10 11">
    <name type="scientific">Phenylobacterium montanum</name>
    <dbReference type="NCBI Taxonomy" id="2823693"/>
    <lineage>
        <taxon>Bacteria</taxon>
        <taxon>Pseudomonadati</taxon>
        <taxon>Pseudomonadota</taxon>
        <taxon>Alphaproteobacteria</taxon>
        <taxon>Caulobacterales</taxon>
        <taxon>Caulobacteraceae</taxon>
        <taxon>Phenylobacterium</taxon>
    </lineage>
</organism>
<evidence type="ECO:0000256" key="3">
    <source>
        <dbReference type="PIRSR" id="PIRSR610972-2"/>
    </source>
</evidence>
<dbReference type="GO" id="GO:0000287">
    <property type="term" value="F:magnesium ion binding"/>
    <property type="evidence" value="ECO:0007669"/>
    <property type="project" value="InterPro"/>
</dbReference>
<feature type="site" description="Important for catalytic activity and assists the phosphoryl transfer reaction to Asp8 by balancing charge and orienting the reacting groups" evidence="5">
    <location>
        <position position="940"/>
    </location>
</feature>
<dbReference type="GO" id="GO:0005975">
    <property type="term" value="P:carbohydrate metabolic process"/>
    <property type="evidence" value="ECO:0007669"/>
    <property type="project" value="InterPro"/>
</dbReference>
<evidence type="ECO:0000256" key="2">
    <source>
        <dbReference type="PIRSR" id="PIRSR610972-1"/>
    </source>
</evidence>
<dbReference type="InterPro" id="IPR010976">
    <property type="entry name" value="B-phosphoglucomutase_hydrolase"/>
</dbReference>
<keyword evidence="4" id="KW-0479">Metal-binding</keyword>
<keyword evidence="10" id="KW-0413">Isomerase</keyword>
<dbReference type="GO" id="GO:0016757">
    <property type="term" value="F:glycosyltransferase activity"/>
    <property type="evidence" value="ECO:0007669"/>
    <property type="project" value="UniProtKB-ARBA"/>
</dbReference>
<comment type="cofactor">
    <cofactor evidence="4">
        <name>Mg(2+)</name>
        <dbReference type="ChEBI" id="CHEBI:18420"/>
    </cofactor>
    <text evidence="4">Binds 2 magnesium ions per subunit.</text>
</comment>
<dbReference type="Gene3D" id="1.50.10.10">
    <property type="match status" value="1"/>
</dbReference>
<keyword evidence="11" id="KW-1185">Reference proteome</keyword>
<feature type="domain" description="Glycoside hydrolase family 65 N-terminal" evidence="9">
    <location>
        <begin position="35"/>
        <end position="276"/>
    </location>
</feature>
<dbReference type="KEGG" id="caul:KCG34_23015"/>
<dbReference type="InterPro" id="IPR005195">
    <property type="entry name" value="Glyco_hydro_65_M"/>
</dbReference>
<feature type="binding site" evidence="3">
    <location>
        <position position="940"/>
    </location>
    <ligand>
        <name>substrate</name>
    </ligand>
</feature>
<dbReference type="InterPro" id="IPR012341">
    <property type="entry name" value="6hp_glycosidase-like_sf"/>
</dbReference>
<dbReference type="EC" id="5.4.2.6" evidence="10"/>
<evidence type="ECO:0000256" key="4">
    <source>
        <dbReference type="PIRSR" id="PIRSR610972-3"/>
    </source>
</evidence>
<dbReference type="SFLD" id="SFLDG01129">
    <property type="entry name" value="C1.5:_HAD__Beta-PGM__Phosphata"/>
    <property type="match status" value="1"/>
</dbReference>
<feature type="region of interest" description="Disordered" evidence="6">
    <location>
        <begin position="1"/>
        <end position="25"/>
    </location>
</feature>
<feature type="compositionally biased region" description="Basic and acidic residues" evidence="6">
    <location>
        <begin position="1"/>
        <end position="12"/>
    </location>
</feature>
<evidence type="ECO:0000259" key="7">
    <source>
        <dbReference type="Pfam" id="PF03632"/>
    </source>
</evidence>
<evidence type="ECO:0000256" key="1">
    <source>
        <dbReference type="ARBA" id="ARBA00006171"/>
    </source>
</evidence>
<evidence type="ECO:0000259" key="8">
    <source>
        <dbReference type="Pfam" id="PF03633"/>
    </source>
</evidence>
<dbReference type="Pfam" id="PF00702">
    <property type="entry name" value="Hydrolase"/>
    <property type="match status" value="1"/>
</dbReference>
<feature type="binding site" evidence="3">
    <location>
        <position position="871"/>
    </location>
    <ligand>
        <name>substrate</name>
    </ligand>
</feature>
<dbReference type="NCBIfam" id="TIGR01509">
    <property type="entry name" value="HAD-SF-IA-v3"/>
    <property type="match status" value="1"/>
</dbReference>
<dbReference type="NCBIfam" id="TIGR01990">
    <property type="entry name" value="bPGM"/>
    <property type="match status" value="1"/>
</dbReference>
<dbReference type="InterPro" id="IPR011013">
    <property type="entry name" value="Gal_mutarotase_sf_dom"/>
</dbReference>
<feature type="binding site" evidence="4">
    <location>
        <position position="964"/>
    </location>
    <ligand>
        <name>Mg(2+)</name>
        <dbReference type="ChEBI" id="CHEBI:18420"/>
    </ligand>
</feature>
<dbReference type="InterPro" id="IPR005194">
    <property type="entry name" value="Glyco_hydro_65_C"/>
</dbReference>
<dbReference type="InterPro" id="IPR036412">
    <property type="entry name" value="HAD-like_sf"/>
</dbReference>
<dbReference type="AlphaFoldDB" id="A0A975FZP4"/>
<dbReference type="Gene3D" id="2.60.420.10">
    <property type="entry name" value="Maltose phosphorylase, domain 3"/>
    <property type="match status" value="1"/>
</dbReference>
<dbReference type="CDD" id="cd02598">
    <property type="entry name" value="HAD_BPGM"/>
    <property type="match status" value="1"/>
</dbReference>
<dbReference type="Proteomes" id="UP000676409">
    <property type="component" value="Chromosome"/>
</dbReference>
<feature type="domain" description="Glycoside hydrolase family 65 C-terminal" evidence="8">
    <location>
        <begin position="708"/>
        <end position="768"/>
    </location>
</feature>
<evidence type="ECO:0000256" key="5">
    <source>
        <dbReference type="PIRSR" id="PIRSR610972-4"/>
    </source>
</evidence>
<evidence type="ECO:0000313" key="11">
    <source>
        <dbReference type="Proteomes" id="UP000676409"/>
    </source>
</evidence>
<feature type="binding site" evidence="3">
    <location>
        <begin position="839"/>
        <end position="844"/>
    </location>
    <ligand>
        <name>substrate</name>
    </ligand>
</feature>
<dbReference type="GO" id="GO:0004553">
    <property type="term" value="F:hydrolase activity, hydrolyzing O-glycosyl compounds"/>
    <property type="evidence" value="ECO:0007669"/>
    <property type="project" value="TreeGrafter"/>
</dbReference>
<dbReference type="SFLD" id="SFLDG01135">
    <property type="entry name" value="C1.5.6:_HAD__Beta-PGM__Phospha"/>
    <property type="match status" value="1"/>
</dbReference>
<dbReference type="InterPro" id="IPR010972">
    <property type="entry name" value="Beta-PGM"/>
</dbReference>
<sequence length="1010" mass="109326">MRDKAQHSDKPRRSGAMSTHRNDPTWRLTVSAAPDAARADHHASLFALCNGRLGVRGGFEEITGGESFLSEVFDRTPIAYHERFTGFARHSDTRVPVADGAQMLVTLKDGEPLGEIETFEHSLDLATGRSFRRTIWRSRHGARIEITAERVLPREDEAVLAIRLTLASLDYRGPVELLSRLVGGRKAVAQGEDPRFGAGQGARLDTLNRHAEGLEAWITQRTGVSDITVATAQTHRLVAGAAEAHAFVGEAETCGARFTAELEPGAKLILEKVVAWTHAEGGEESFLVGEARDLAARNALLGFDALADAGAEILTAFWDQADIDAPATPELAAALRYNLYQLRQNAPRDGKVGIAAKGISGEGYEGHCFWDAEVFATPVLAVTAPELARSQLMFRSRTLERARAHAREMNHGKGALYPWRTIAGDEASAYFPGGSAQYHINADVAFAVMVYDRTTGDEAFIADHGAEVVFETARIWPQIGAFDARRGGAFCICGVTGPDEYTALIDNDHYTNRMAQAHLDYAVELAGRLKRDHADKAEALFARLELTEAEVAGWAAAAKAMRLPVDPVLGVHPQDDTFLDKPRWDFEGSKDQHPLLLHYHPLTLYRHQVCKQASVVLAHALAASPDLDQKQRDFDYYEAVTVHDSTLSASSHAVLAADIGEMAKAAEFLRETTFVDLQNLHGNTDHGLHLAAAAGAWMALVWGWGGFRPQGEAPRFRPVRCEAVPAYAFRLVWRGRKLSVSVNEAGVTYVLAEGEPLTIDHCGEPLTLKPNQPVKVALAVPHAPGRAMLVRSPPACRIEAVLFDLDGVLTDTAHAHYLAWKTLADEIGAPFDEKANEALKGVDRMGSLDLMLKKAPRAYDAAERQALADRKNGYYQKLIEGYGPQDLFPGAREALEACKAAGLKTALVSASRNAATLVQRLGIAELFDHVVDAGTIRRGKPDPETYLSAAAALGIDPVHCAGIEDAQAGIAGLLAARMYAVGVGDPAVLSSADAVVGGIDGLRWPRILSL</sequence>
<gene>
    <name evidence="10" type="primary">pgmB</name>
    <name evidence="10" type="ORF">KCG34_23015</name>
</gene>
<dbReference type="Gene3D" id="3.40.50.1000">
    <property type="entry name" value="HAD superfamily/HAD-like"/>
    <property type="match status" value="1"/>
</dbReference>
<dbReference type="InterPro" id="IPR006439">
    <property type="entry name" value="HAD-SF_hydro_IA"/>
</dbReference>
<feature type="binding site" evidence="4">
    <location>
        <position position="965"/>
    </location>
    <ligand>
        <name>Mg(2+)</name>
        <dbReference type="ChEBI" id="CHEBI:18420"/>
    </ligand>
</feature>
<dbReference type="SUPFAM" id="SSF74650">
    <property type="entry name" value="Galactose mutarotase-like"/>
    <property type="match status" value="1"/>
</dbReference>
<dbReference type="RefSeq" id="WP_211937928.1">
    <property type="nucleotide sequence ID" value="NZ_CP073078.1"/>
</dbReference>
<feature type="binding site" evidence="3">
    <location>
        <position position="847"/>
    </location>
    <ligand>
        <name>substrate</name>
    </ligand>
</feature>
<dbReference type="NCBIfam" id="TIGR02009">
    <property type="entry name" value="PGMB-YQAB-SF"/>
    <property type="match status" value="1"/>
</dbReference>
<dbReference type="Pfam" id="PF03633">
    <property type="entry name" value="Glyco_hydro_65C"/>
    <property type="match status" value="1"/>
</dbReference>
<dbReference type="Gene3D" id="2.70.98.40">
    <property type="entry name" value="Glycoside hydrolase, family 65, N-terminal domain"/>
    <property type="match status" value="1"/>
</dbReference>
<dbReference type="Pfam" id="PF03636">
    <property type="entry name" value="Glyco_hydro_65N"/>
    <property type="match status" value="1"/>
</dbReference>
<dbReference type="SUPFAM" id="SSF56784">
    <property type="entry name" value="HAD-like"/>
    <property type="match status" value="1"/>
</dbReference>
<feature type="binding site" evidence="3">
    <location>
        <begin position="804"/>
        <end position="806"/>
    </location>
    <ligand>
        <name>substrate</name>
    </ligand>
</feature>
<comment type="similarity">
    <text evidence="1">Belongs to the HAD-like hydrolase superfamily. CbbY/CbbZ/Gph/YieH family.</text>
</comment>
<feature type="active site" description="Proton donor/acceptor" evidence="2">
    <location>
        <position position="806"/>
    </location>
</feature>
<dbReference type="PANTHER" id="PTHR11051:SF13">
    <property type="entry name" value="GLYCOSYL TRANSFERASE"/>
    <property type="match status" value="1"/>
</dbReference>
<protein>
    <submittedName>
        <fullName evidence="10">Beta-phosphoglucomutase</fullName>
        <ecNumber evidence="10">5.4.2.6</ecNumber>
    </submittedName>
</protein>
<keyword evidence="4" id="KW-0460">Magnesium</keyword>
<evidence type="ECO:0000256" key="6">
    <source>
        <dbReference type="SAM" id="MobiDB-lite"/>
    </source>
</evidence>
<feature type="binding site" evidence="3">
    <location>
        <position position="820"/>
    </location>
    <ligand>
        <name>substrate</name>
    </ligand>
</feature>
<dbReference type="GO" id="GO:0030246">
    <property type="term" value="F:carbohydrate binding"/>
    <property type="evidence" value="ECO:0007669"/>
    <property type="project" value="InterPro"/>
</dbReference>
<dbReference type="InterPro" id="IPR005196">
    <property type="entry name" value="Glyco_hydro_65_N"/>
</dbReference>
<dbReference type="InterPro" id="IPR008928">
    <property type="entry name" value="6-hairpin_glycosidase_sf"/>
</dbReference>
<reference evidence="10" key="1">
    <citation type="submission" date="2021-04" db="EMBL/GenBank/DDBJ databases">
        <title>The complete genome sequence of Caulobacter sp. S6.</title>
        <authorList>
            <person name="Tang Y."/>
            <person name="Ouyang W."/>
            <person name="Liu Q."/>
            <person name="Huang B."/>
            <person name="Guo Z."/>
            <person name="Lei P."/>
        </authorList>
    </citation>
    <scope>NUCLEOTIDE SEQUENCE</scope>
    <source>
        <strain evidence="10">S6</strain>
    </source>
</reference>
<feature type="domain" description="Glycoside hydrolase family 65 central catalytic" evidence="7">
    <location>
        <begin position="336"/>
        <end position="698"/>
    </location>
</feature>
<dbReference type="EMBL" id="CP073078">
    <property type="protein sequence ID" value="QUD87877.1"/>
    <property type="molecule type" value="Genomic_DNA"/>
</dbReference>
<dbReference type="Gene3D" id="1.10.150.240">
    <property type="entry name" value="Putative phosphatase, domain 2"/>
    <property type="match status" value="1"/>
</dbReference>
<dbReference type="InterPro" id="IPR037018">
    <property type="entry name" value="GH65_N"/>
</dbReference>
<dbReference type="Pfam" id="PF03632">
    <property type="entry name" value="Glyco_hydro_65m"/>
    <property type="match status" value="1"/>
</dbReference>
<evidence type="ECO:0000259" key="9">
    <source>
        <dbReference type="Pfam" id="PF03636"/>
    </source>
</evidence>
<dbReference type="SFLD" id="SFLDS00003">
    <property type="entry name" value="Haloacid_Dehalogenase"/>
    <property type="match status" value="1"/>
</dbReference>
<accession>A0A975FZP4</accession>
<evidence type="ECO:0000313" key="10">
    <source>
        <dbReference type="EMBL" id="QUD87877.1"/>
    </source>
</evidence>
<feature type="site" description="Important for catalytic activity and assists the phosphoryl transfer reaction to Asp8 by balancing charge and orienting the reacting groups" evidence="5">
    <location>
        <position position="909"/>
    </location>
</feature>
<feature type="binding site" evidence="4">
    <location>
        <position position="806"/>
    </location>
    <ligand>
        <name>Mg(2+)</name>
        <dbReference type="ChEBI" id="CHEBI:18420"/>
    </ligand>
</feature>
<dbReference type="PANTHER" id="PTHR11051">
    <property type="entry name" value="GLYCOSYL HYDROLASE-RELATED"/>
    <property type="match status" value="1"/>
</dbReference>
<dbReference type="GO" id="GO:0008801">
    <property type="term" value="F:beta-phosphoglucomutase activity"/>
    <property type="evidence" value="ECO:0007669"/>
    <property type="project" value="UniProtKB-EC"/>
</dbReference>
<feature type="binding site" evidence="3">
    <location>
        <begin position="909"/>
        <end position="913"/>
    </location>
    <ligand>
        <name>substrate</name>
    </ligand>
</feature>
<proteinExistence type="inferred from homology"/>
<name>A0A975FZP4_9CAUL</name>
<dbReference type="InterPro" id="IPR023214">
    <property type="entry name" value="HAD_sf"/>
</dbReference>